<dbReference type="EMBL" id="CP003155">
    <property type="protein sequence ID" value="AEV28979.1"/>
    <property type="molecule type" value="Genomic_DNA"/>
</dbReference>
<reference evidence="2 3" key="1">
    <citation type="submission" date="2011-11" db="EMBL/GenBank/DDBJ databases">
        <title>Complete sequence of Spirochaeta sp. grapes.</title>
        <authorList>
            <consortium name="US DOE Joint Genome Institute"/>
            <person name="Lucas S."/>
            <person name="Han J."/>
            <person name="Lapidus A."/>
            <person name="Cheng J.-F."/>
            <person name="Goodwin L."/>
            <person name="Pitluck S."/>
            <person name="Peters L."/>
            <person name="Ovchinnikova G."/>
            <person name="Munk A.C."/>
            <person name="Detter J.C."/>
            <person name="Han C."/>
            <person name="Tapia R."/>
            <person name="Land M."/>
            <person name="Hauser L."/>
            <person name="Kyrpides N."/>
            <person name="Ivanova N."/>
            <person name="Pagani I."/>
            <person name="Ritalahtilisa K."/>
            <person name="Loeffler F."/>
            <person name="Woyke T."/>
        </authorList>
    </citation>
    <scope>NUCLEOTIDE SEQUENCE [LARGE SCALE GENOMIC DNA]</scope>
    <source>
        <strain evidence="3">ATCC BAA-1885 / DSM 22778 / Grapes</strain>
    </source>
</reference>
<dbReference type="AlphaFoldDB" id="G8QSL8"/>
<name>G8QSL8_SPHPG</name>
<dbReference type="HOGENOM" id="CLU_572241_0_0_12"/>
<dbReference type="KEGG" id="sgp:SpiGrapes_1161"/>
<dbReference type="OrthoDB" id="9845702at2"/>
<dbReference type="RefSeq" id="WP_014269828.1">
    <property type="nucleotide sequence ID" value="NC_016633.1"/>
</dbReference>
<keyword evidence="3" id="KW-1185">Reference proteome</keyword>
<evidence type="ECO:0000313" key="2">
    <source>
        <dbReference type="EMBL" id="AEV28979.1"/>
    </source>
</evidence>
<keyword evidence="1" id="KW-0732">Signal</keyword>
<proteinExistence type="predicted"/>
<accession>G8QSL8</accession>
<dbReference type="PROSITE" id="PS51257">
    <property type="entry name" value="PROKAR_LIPOPROTEIN"/>
    <property type="match status" value="1"/>
</dbReference>
<evidence type="ECO:0000256" key="1">
    <source>
        <dbReference type="SAM" id="SignalP"/>
    </source>
</evidence>
<feature type="chain" id="PRO_5003515069" evidence="1">
    <location>
        <begin position="25"/>
        <end position="478"/>
    </location>
</feature>
<feature type="signal peptide" evidence="1">
    <location>
        <begin position="1"/>
        <end position="24"/>
    </location>
</feature>
<organism evidence="2 3">
    <name type="scientific">Sphaerochaeta pleomorpha (strain ATCC BAA-1885 / DSM 22778 / Grapes)</name>
    <dbReference type="NCBI Taxonomy" id="158190"/>
    <lineage>
        <taxon>Bacteria</taxon>
        <taxon>Pseudomonadati</taxon>
        <taxon>Spirochaetota</taxon>
        <taxon>Spirochaetia</taxon>
        <taxon>Spirochaetales</taxon>
        <taxon>Sphaerochaetaceae</taxon>
        <taxon>Sphaerochaeta</taxon>
    </lineage>
</organism>
<protein>
    <submittedName>
        <fullName evidence="2">Uncharacterized protein</fullName>
    </submittedName>
</protein>
<evidence type="ECO:0000313" key="3">
    <source>
        <dbReference type="Proteomes" id="UP000005632"/>
    </source>
</evidence>
<gene>
    <name evidence="2" type="ordered locus">SpiGrapes_1161</name>
</gene>
<dbReference type="Proteomes" id="UP000005632">
    <property type="component" value="Chromosome"/>
</dbReference>
<dbReference type="STRING" id="158190.SpiGrapes_1161"/>
<sequence>MKKRSLVLLLLVSILALTFISCDADIRSQIADLMDNVSGNVFLENGLLEANTAEAEAAAAVVADIGTGAGTTETNTSDGTNASVNVGTLPISVPSSGDLVTLAPQDADEQEELESDLAEAFNSPTQRTALVETLSQPATLAQVTAATGSIAVFNATVAQLQTSLTMSTALGTALGRLNITAPTTMTQADVLTMQLMTNLVNNVVTTLQGIATGGDLANLDDATLAENQTQILSIVDDALFAAQVAEELSGAANIDFFGQVDFGSLIEDLTKGTKDISLSDTGAYIQTINRLAPRIISLLGGSFANGSYTFTEPQYQSFLLNQQIYRAGLEQALVLMSRSGVVPTEVVFDSSTLVKYVLSVAITEFEDFYQDKKTASTTATPASIIAVYLTANPKLISGTLATTDSLGDFDSTGLGFVIENEMPGYLDSLGYDFFEALVNNLKTINSINRIPQLDGVLDDLLDTTNANNLQAWYDSLVE</sequence>